<protein>
    <submittedName>
        <fullName evidence="2">Uncharacterized protein</fullName>
    </submittedName>
</protein>
<evidence type="ECO:0000313" key="2">
    <source>
        <dbReference type="EMBL" id="CAD7460448.1"/>
    </source>
</evidence>
<organism evidence="2">
    <name type="scientific">Timema tahoe</name>
    <dbReference type="NCBI Taxonomy" id="61484"/>
    <lineage>
        <taxon>Eukaryota</taxon>
        <taxon>Metazoa</taxon>
        <taxon>Ecdysozoa</taxon>
        <taxon>Arthropoda</taxon>
        <taxon>Hexapoda</taxon>
        <taxon>Insecta</taxon>
        <taxon>Pterygota</taxon>
        <taxon>Neoptera</taxon>
        <taxon>Polyneoptera</taxon>
        <taxon>Phasmatodea</taxon>
        <taxon>Timematodea</taxon>
        <taxon>Timematoidea</taxon>
        <taxon>Timematidae</taxon>
        <taxon>Timema</taxon>
    </lineage>
</organism>
<name>A0A7R9IL77_9NEOP</name>
<feature type="region of interest" description="Disordered" evidence="1">
    <location>
        <begin position="1"/>
        <end position="38"/>
    </location>
</feature>
<accession>A0A7R9IL77</accession>
<dbReference type="EMBL" id="OE003706">
    <property type="protein sequence ID" value="CAD7460448.1"/>
    <property type="molecule type" value="Genomic_DNA"/>
</dbReference>
<reference evidence="2" key="1">
    <citation type="submission" date="2020-11" db="EMBL/GenBank/DDBJ databases">
        <authorList>
            <person name="Tran Van P."/>
        </authorList>
    </citation>
    <scope>NUCLEOTIDE SEQUENCE</scope>
</reference>
<proteinExistence type="predicted"/>
<evidence type="ECO:0000256" key="1">
    <source>
        <dbReference type="SAM" id="MobiDB-lite"/>
    </source>
</evidence>
<dbReference type="AlphaFoldDB" id="A0A7R9IL77"/>
<feature type="compositionally biased region" description="Polar residues" evidence="1">
    <location>
        <begin position="7"/>
        <end position="19"/>
    </location>
</feature>
<sequence>MRPPKQMRQTYELVSTNDSQSKHPAHARTKGSHTDDMFETPAFPRIQERYVQEGTGLQNLSGSDGRSRMYWTTELVTGRWMFKKVLDYITCQGAICSRRYWTTELFRERWTFKDVLDYRTCQVAMDVQEGPSYENCTVTQVGFNLSTSETSLVNRDRQVELPQAFWTVPMCYLNYYPPIVALLWNRTLELTLTRLGGVVG</sequence>
<gene>
    <name evidence="2" type="ORF">TTEB3V08_LOCUS8378</name>
</gene>